<sequence length="341" mass="38912">MGRAIRRASKVSKYGHLRRRRPIQRAAARRTRVARALLFSANHYKDVVVNVMLTRAAKRREGEAGYVVVEEHLHGHTIRGMHVCVRENGVVHEFKIWWQQPLDANEADQRFSATRMPRNRAVAALVANTLFKGDLLVMKEGKRQNYVHLRSKADKLLAYKAVKCFVEAVDRYTRTLFSDLTVVVPTNLALMQYEYVLSSPPIQSTHNLQQSSLNTMTPMPIPWVSKTGAVQPEEAQNVWEEGGRLVKEVEEDAAAKMLADRGRRPEEHRAGRIPSGSGDENGVDHEFLAWIQQLSRTELEKFTIKLQMRMAAQDRDMEVTYTSFFALLRAIHGVTRGHNHP</sequence>
<reference evidence="2 3" key="1">
    <citation type="journal article" date="2012" name="Science">
        <title>The Paleozoic origin of enzymatic lignin decomposition reconstructed from 31 fungal genomes.</title>
        <authorList>
            <person name="Floudas D."/>
            <person name="Binder M."/>
            <person name="Riley R."/>
            <person name="Barry K."/>
            <person name="Blanchette R.A."/>
            <person name="Henrissat B."/>
            <person name="Martinez A.T."/>
            <person name="Otillar R."/>
            <person name="Spatafora J.W."/>
            <person name="Yadav J.S."/>
            <person name="Aerts A."/>
            <person name="Benoit I."/>
            <person name="Boyd A."/>
            <person name="Carlson A."/>
            <person name="Copeland A."/>
            <person name="Coutinho P.M."/>
            <person name="de Vries R.P."/>
            <person name="Ferreira P."/>
            <person name="Findley K."/>
            <person name="Foster B."/>
            <person name="Gaskell J."/>
            <person name="Glotzer D."/>
            <person name="Gorecki P."/>
            <person name="Heitman J."/>
            <person name="Hesse C."/>
            <person name="Hori C."/>
            <person name="Igarashi K."/>
            <person name="Jurgens J.A."/>
            <person name="Kallen N."/>
            <person name="Kersten P."/>
            <person name="Kohler A."/>
            <person name="Kuees U."/>
            <person name="Kumar T.K.A."/>
            <person name="Kuo A."/>
            <person name="LaButti K."/>
            <person name="Larrondo L.F."/>
            <person name="Lindquist E."/>
            <person name="Ling A."/>
            <person name="Lombard V."/>
            <person name="Lucas S."/>
            <person name="Lundell T."/>
            <person name="Martin R."/>
            <person name="McLaughlin D.J."/>
            <person name="Morgenstern I."/>
            <person name="Morin E."/>
            <person name="Murat C."/>
            <person name="Nagy L.G."/>
            <person name="Nolan M."/>
            <person name="Ohm R.A."/>
            <person name="Patyshakuliyeva A."/>
            <person name="Rokas A."/>
            <person name="Ruiz-Duenas F.J."/>
            <person name="Sabat G."/>
            <person name="Salamov A."/>
            <person name="Samejima M."/>
            <person name="Schmutz J."/>
            <person name="Slot J.C."/>
            <person name="St John F."/>
            <person name="Stenlid J."/>
            <person name="Sun H."/>
            <person name="Sun S."/>
            <person name="Syed K."/>
            <person name="Tsang A."/>
            <person name="Wiebenga A."/>
            <person name="Young D."/>
            <person name="Pisabarro A."/>
            <person name="Eastwood D.C."/>
            <person name="Martin F."/>
            <person name="Cullen D."/>
            <person name="Grigoriev I.V."/>
            <person name="Hibbett D.S."/>
        </authorList>
    </citation>
    <scope>NUCLEOTIDE SEQUENCE</scope>
    <source>
        <strain evidence="3">FP-58527</strain>
    </source>
</reference>
<evidence type="ECO:0000313" key="3">
    <source>
        <dbReference type="Proteomes" id="UP000015241"/>
    </source>
</evidence>
<protein>
    <submittedName>
        <fullName evidence="2">Uncharacterized protein</fullName>
    </submittedName>
</protein>
<name>S8EUC9_FOMSC</name>
<proteinExistence type="predicted"/>
<feature type="compositionally biased region" description="Basic and acidic residues" evidence="1">
    <location>
        <begin position="258"/>
        <end position="270"/>
    </location>
</feature>
<dbReference type="InParanoid" id="S8EUC9"/>
<accession>S8EUC9</accession>
<dbReference type="HOGENOM" id="CLU_813908_0_0_1"/>
<keyword evidence="3" id="KW-1185">Reference proteome</keyword>
<evidence type="ECO:0000256" key="1">
    <source>
        <dbReference type="SAM" id="MobiDB-lite"/>
    </source>
</evidence>
<feature type="region of interest" description="Disordered" evidence="1">
    <location>
        <begin position="257"/>
        <end position="280"/>
    </location>
</feature>
<dbReference type="Proteomes" id="UP000015241">
    <property type="component" value="Unassembled WGS sequence"/>
</dbReference>
<dbReference type="EMBL" id="KE504287">
    <property type="protein sequence ID" value="EPS93270.1"/>
    <property type="molecule type" value="Genomic_DNA"/>
</dbReference>
<organism evidence="2 3">
    <name type="scientific">Fomitopsis schrenkii</name>
    <name type="common">Brown rot fungus</name>
    <dbReference type="NCBI Taxonomy" id="2126942"/>
    <lineage>
        <taxon>Eukaryota</taxon>
        <taxon>Fungi</taxon>
        <taxon>Dikarya</taxon>
        <taxon>Basidiomycota</taxon>
        <taxon>Agaricomycotina</taxon>
        <taxon>Agaricomycetes</taxon>
        <taxon>Polyporales</taxon>
        <taxon>Fomitopsis</taxon>
    </lineage>
</organism>
<gene>
    <name evidence="2" type="ORF">FOMPIDRAFT_1020666</name>
</gene>
<dbReference type="AlphaFoldDB" id="S8EUC9"/>
<evidence type="ECO:0000313" key="2">
    <source>
        <dbReference type="EMBL" id="EPS93270.1"/>
    </source>
</evidence>